<dbReference type="EMBL" id="JAGGLB010000006">
    <property type="protein sequence ID" value="MBP1990698.1"/>
    <property type="molecule type" value="Genomic_DNA"/>
</dbReference>
<evidence type="ECO:0000313" key="1">
    <source>
        <dbReference type="EMBL" id="MBP1990698.1"/>
    </source>
</evidence>
<evidence type="ECO:0000313" key="2">
    <source>
        <dbReference type="Proteomes" id="UP001519287"/>
    </source>
</evidence>
<dbReference type="Proteomes" id="UP001519287">
    <property type="component" value="Unassembled WGS sequence"/>
</dbReference>
<proteinExistence type="predicted"/>
<keyword evidence="2" id="KW-1185">Reference proteome</keyword>
<accession>A0ABS4IT11</accession>
<name>A0ABS4IT11_9BACL</name>
<dbReference type="RefSeq" id="WP_209971467.1">
    <property type="nucleotide sequence ID" value="NZ_JAGGLB010000006.1"/>
</dbReference>
<reference evidence="1 2" key="1">
    <citation type="submission" date="2021-03" db="EMBL/GenBank/DDBJ databases">
        <title>Genomic Encyclopedia of Type Strains, Phase IV (KMG-IV): sequencing the most valuable type-strain genomes for metagenomic binning, comparative biology and taxonomic classification.</title>
        <authorList>
            <person name="Goeker M."/>
        </authorList>
    </citation>
    <scope>NUCLEOTIDE SEQUENCE [LARGE SCALE GENOMIC DNA]</scope>
    <source>
        <strain evidence="1 2">DSM 26048</strain>
    </source>
</reference>
<sequence length="87" mass="8929">MCVLAGPFFSPSGLARGGIPSNQEKTLAGSPFDLGVRVIRAIVAKEGMAVGGRAEASAFKDLFLPPHRFHSGNKSLTAAGAHSPSLP</sequence>
<comment type="caution">
    <text evidence="1">The sequence shown here is derived from an EMBL/GenBank/DDBJ whole genome shotgun (WGS) entry which is preliminary data.</text>
</comment>
<protein>
    <submittedName>
        <fullName evidence="1">Uncharacterized protein</fullName>
    </submittedName>
</protein>
<gene>
    <name evidence="1" type="ORF">J2Z66_002304</name>
</gene>
<organism evidence="1 2">
    <name type="scientific">Paenibacillus eucommiae</name>
    <dbReference type="NCBI Taxonomy" id="1355755"/>
    <lineage>
        <taxon>Bacteria</taxon>
        <taxon>Bacillati</taxon>
        <taxon>Bacillota</taxon>
        <taxon>Bacilli</taxon>
        <taxon>Bacillales</taxon>
        <taxon>Paenibacillaceae</taxon>
        <taxon>Paenibacillus</taxon>
    </lineage>
</organism>